<organism evidence="2 3">
    <name type="scientific">Thermovenabulum gondwanense</name>
    <dbReference type="NCBI Taxonomy" id="520767"/>
    <lineage>
        <taxon>Bacteria</taxon>
        <taxon>Bacillati</taxon>
        <taxon>Bacillota</taxon>
        <taxon>Clostridia</taxon>
        <taxon>Thermosediminibacterales</taxon>
        <taxon>Thermosediminibacteraceae</taxon>
        <taxon>Thermovenabulum</taxon>
    </lineage>
</organism>
<keyword evidence="3" id="KW-1185">Reference proteome</keyword>
<evidence type="ECO:0000313" key="2">
    <source>
        <dbReference type="EMBL" id="KYO66485.1"/>
    </source>
</evidence>
<dbReference type="GO" id="GO:0007165">
    <property type="term" value="P:signal transduction"/>
    <property type="evidence" value="ECO:0007669"/>
    <property type="project" value="InterPro"/>
</dbReference>
<name>A0A161PUQ0_9FIRM</name>
<feature type="domain" description="CheW-like" evidence="1">
    <location>
        <begin position="1"/>
        <end position="140"/>
    </location>
</feature>
<dbReference type="EMBL" id="LOHZ01000027">
    <property type="protein sequence ID" value="KYO66485.1"/>
    <property type="molecule type" value="Genomic_DNA"/>
</dbReference>
<dbReference type="PANTHER" id="PTHR22617:SF23">
    <property type="entry name" value="CHEMOTAXIS PROTEIN CHEW"/>
    <property type="match status" value="1"/>
</dbReference>
<dbReference type="PANTHER" id="PTHR22617">
    <property type="entry name" value="CHEMOTAXIS SENSOR HISTIDINE KINASE-RELATED"/>
    <property type="match status" value="1"/>
</dbReference>
<dbReference type="InterPro" id="IPR002545">
    <property type="entry name" value="CheW-lke_dom"/>
</dbReference>
<reference evidence="2 3" key="1">
    <citation type="submission" date="2015-12" db="EMBL/GenBank/DDBJ databases">
        <title>Draft genome of Thermovenabulum gondwanense isolated from a red thermophilic microbial mat colonisisng an outflow channel of a bore well.</title>
        <authorList>
            <person name="Patel B.K."/>
        </authorList>
    </citation>
    <scope>NUCLEOTIDE SEQUENCE [LARGE SCALE GENOMIC DNA]</scope>
    <source>
        <strain evidence="2 3">R270</strain>
    </source>
</reference>
<dbReference type="GO" id="GO:0005829">
    <property type="term" value="C:cytosol"/>
    <property type="evidence" value="ECO:0007669"/>
    <property type="project" value="TreeGrafter"/>
</dbReference>
<dbReference type="InterPro" id="IPR036061">
    <property type="entry name" value="CheW-like_dom_sf"/>
</dbReference>
<gene>
    <name evidence="2" type="primary">cheW_1</name>
    <name evidence="2" type="ORF">ATZ99_11130</name>
</gene>
<dbReference type="Gene3D" id="2.30.30.40">
    <property type="entry name" value="SH3 Domains"/>
    <property type="match status" value="1"/>
</dbReference>
<dbReference type="SUPFAM" id="SSF50341">
    <property type="entry name" value="CheW-like"/>
    <property type="match status" value="1"/>
</dbReference>
<dbReference type="CDD" id="cd00732">
    <property type="entry name" value="CheW"/>
    <property type="match status" value="1"/>
</dbReference>
<sequence>MRQLVIFSLNDEFYGMDIFSVNEIIKLLKIVSLPSSVSFIEGIINLRGKVVPVVDLRKRFGLPKKEYTDDTRILVADMEGHLAGFIVDEVLEVASINDDSIEPAPRALIPEAPFIEGIAKFKEKLVIMINAAKIFSFEEKQELLKVG</sequence>
<dbReference type="GO" id="GO:0006935">
    <property type="term" value="P:chemotaxis"/>
    <property type="evidence" value="ECO:0007669"/>
    <property type="project" value="InterPro"/>
</dbReference>
<dbReference type="RefSeq" id="WP_068748248.1">
    <property type="nucleotide sequence ID" value="NZ_LOHZ01000027.1"/>
</dbReference>
<comment type="caution">
    <text evidence="2">The sequence shown here is derived from an EMBL/GenBank/DDBJ whole genome shotgun (WGS) entry which is preliminary data.</text>
</comment>
<evidence type="ECO:0000259" key="1">
    <source>
        <dbReference type="PROSITE" id="PS50851"/>
    </source>
</evidence>
<dbReference type="STRING" id="520767.ATZ99_11130"/>
<accession>A0A161PUQ0</accession>
<dbReference type="Proteomes" id="UP000075737">
    <property type="component" value="Unassembled WGS sequence"/>
</dbReference>
<dbReference type="PATRIC" id="fig|520767.4.peg.1214"/>
<dbReference type="InterPro" id="IPR039315">
    <property type="entry name" value="CheW"/>
</dbReference>
<dbReference type="Pfam" id="PF01584">
    <property type="entry name" value="CheW"/>
    <property type="match status" value="1"/>
</dbReference>
<protein>
    <submittedName>
        <fullName evidence="2">Chemotaxis protein CheW</fullName>
    </submittedName>
</protein>
<evidence type="ECO:0000313" key="3">
    <source>
        <dbReference type="Proteomes" id="UP000075737"/>
    </source>
</evidence>
<dbReference type="Gene3D" id="2.40.50.180">
    <property type="entry name" value="CheA-289, Domain 4"/>
    <property type="match status" value="1"/>
</dbReference>
<dbReference type="OrthoDB" id="9794382at2"/>
<proteinExistence type="predicted"/>
<dbReference type="SMART" id="SM00260">
    <property type="entry name" value="CheW"/>
    <property type="match status" value="1"/>
</dbReference>
<dbReference type="AlphaFoldDB" id="A0A161PUQ0"/>
<dbReference type="PROSITE" id="PS50851">
    <property type="entry name" value="CHEW"/>
    <property type="match status" value="1"/>
</dbReference>